<dbReference type="InterPro" id="IPR000082">
    <property type="entry name" value="SEA_dom"/>
</dbReference>
<evidence type="ECO:0000259" key="12">
    <source>
        <dbReference type="PROSITE" id="PS50024"/>
    </source>
</evidence>
<keyword evidence="10" id="KW-1133">Transmembrane helix</keyword>
<dbReference type="STRING" id="623744.A0A553NMQ5"/>
<evidence type="ECO:0000256" key="7">
    <source>
        <dbReference type="ARBA" id="ARBA00023157"/>
    </source>
</evidence>
<evidence type="ECO:0000256" key="3">
    <source>
        <dbReference type="ARBA" id="ARBA00022536"/>
    </source>
</evidence>
<dbReference type="Gene3D" id="3.30.70.960">
    <property type="entry name" value="SEA domain"/>
    <property type="match status" value="1"/>
</dbReference>
<protein>
    <recommendedName>
        <fullName evidence="12">SEA domain-containing protein</fullName>
    </recommendedName>
</protein>
<dbReference type="PANTHER" id="PTHR24037:SF7">
    <property type="entry name" value="FLOCCULATION PROTEIN FLO11 ISOFORM X1-RELATED"/>
    <property type="match status" value="1"/>
</dbReference>
<dbReference type="AlphaFoldDB" id="A0A553NMQ5"/>
<name>A0A553NMQ5_9TELE</name>
<evidence type="ECO:0000256" key="5">
    <source>
        <dbReference type="ARBA" id="ARBA00022737"/>
    </source>
</evidence>
<dbReference type="SUPFAM" id="SSF82671">
    <property type="entry name" value="SEA domain"/>
    <property type="match status" value="1"/>
</dbReference>
<accession>A0A553NMQ5</accession>
<keyword evidence="6 10" id="KW-0472">Membrane</keyword>
<feature type="transmembrane region" description="Helical" evidence="10">
    <location>
        <begin position="249"/>
        <end position="274"/>
    </location>
</feature>
<dbReference type="EMBL" id="SRMA01026827">
    <property type="protein sequence ID" value="TRY66733.1"/>
    <property type="molecule type" value="Genomic_DNA"/>
</dbReference>
<evidence type="ECO:0000256" key="1">
    <source>
        <dbReference type="ARBA" id="ARBA00004236"/>
    </source>
</evidence>
<evidence type="ECO:0000256" key="8">
    <source>
        <dbReference type="ARBA" id="ARBA00023180"/>
    </source>
</evidence>
<dbReference type="PROSITE" id="PS50024">
    <property type="entry name" value="SEA"/>
    <property type="match status" value="1"/>
</dbReference>
<keyword evidence="7" id="KW-1015">Disulfide bond</keyword>
<keyword evidence="8" id="KW-0325">Glycoprotein</keyword>
<dbReference type="Proteomes" id="UP000316079">
    <property type="component" value="Unassembled WGS sequence"/>
</dbReference>
<comment type="caution">
    <text evidence="13">The sequence shown here is derived from an EMBL/GenBank/DDBJ whole genome shotgun (WGS) entry which is preliminary data.</text>
</comment>
<evidence type="ECO:0000313" key="13">
    <source>
        <dbReference type="EMBL" id="TRY66733.1"/>
    </source>
</evidence>
<feature type="signal peptide" evidence="11">
    <location>
        <begin position="1"/>
        <end position="18"/>
    </location>
</feature>
<reference evidence="13 14" key="1">
    <citation type="journal article" date="2019" name="Sci. Data">
        <title>Hybrid genome assembly and annotation of Danionella translucida.</title>
        <authorList>
            <person name="Kadobianskyi M."/>
            <person name="Schulze L."/>
            <person name="Schuelke M."/>
            <person name="Judkewitz B."/>
        </authorList>
    </citation>
    <scope>NUCLEOTIDE SEQUENCE [LARGE SCALE GENOMIC DNA]</scope>
    <source>
        <strain evidence="13 14">Bolton</strain>
    </source>
</reference>
<feature type="domain" description="SEA" evidence="12">
    <location>
        <begin position="81"/>
        <end position="196"/>
    </location>
</feature>
<dbReference type="OrthoDB" id="8938333at2759"/>
<keyword evidence="3" id="KW-0245">EGF-like domain</keyword>
<organism evidence="13 14">
    <name type="scientific">Danionella cerebrum</name>
    <dbReference type="NCBI Taxonomy" id="2873325"/>
    <lineage>
        <taxon>Eukaryota</taxon>
        <taxon>Metazoa</taxon>
        <taxon>Chordata</taxon>
        <taxon>Craniata</taxon>
        <taxon>Vertebrata</taxon>
        <taxon>Euteleostomi</taxon>
        <taxon>Actinopterygii</taxon>
        <taxon>Neopterygii</taxon>
        <taxon>Teleostei</taxon>
        <taxon>Ostariophysi</taxon>
        <taxon>Cypriniformes</taxon>
        <taxon>Danionidae</taxon>
        <taxon>Danioninae</taxon>
        <taxon>Danionella</taxon>
    </lineage>
</organism>
<gene>
    <name evidence="13" type="ORF">DNTS_006022</name>
</gene>
<dbReference type="PANTHER" id="PTHR24037">
    <property type="entry name" value="HEART DEVELOPMENT PROTEIN WITH EGF-LIKE DOMAINS 1"/>
    <property type="match status" value="1"/>
</dbReference>
<keyword evidence="2" id="KW-1003">Cell membrane</keyword>
<evidence type="ECO:0000313" key="14">
    <source>
        <dbReference type="Proteomes" id="UP000316079"/>
    </source>
</evidence>
<keyword evidence="4 11" id="KW-0732">Signal</keyword>
<evidence type="ECO:0000256" key="6">
    <source>
        <dbReference type="ARBA" id="ARBA00023136"/>
    </source>
</evidence>
<evidence type="ECO:0000256" key="11">
    <source>
        <dbReference type="SAM" id="SignalP"/>
    </source>
</evidence>
<evidence type="ECO:0000256" key="4">
    <source>
        <dbReference type="ARBA" id="ARBA00022729"/>
    </source>
</evidence>
<keyword evidence="5" id="KW-0677">Repeat</keyword>
<feature type="chain" id="PRO_5022148430" description="SEA domain-containing protein" evidence="11">
    <location>
        <begin position="19"/>
        <end position="385"/>
    </location>
</feature>
<evidence type="ECO:0000256" key="9">
    <source>
        <dbReference type="SAM" id="MobiDB-lite"/>
    </source>
</evidence>
<dbReference type="Pfam" id="PF01390">
    <property type="entry name" value="SEA"/>
    <property type="match status" value="1"/>
</dbReference>
<keyword evidence="10" id="KW-0812">Transmembrane</keyword>
<keyword evidence="14" id="KW-1185">Reference proteome</keyword>
<dbReference type="InterPro" id="IPR036364">
    <property type="entry name" value="SEA_dom_sf"/>
</dbReference>
<feature type="region of interest" description="Disordered" evidence="9">
    <location>
        <begin position="281"/>
        <end position="312"/>
    </location>
</feature>
<sequence>MRLLLKILLLFLLALTKAEEERPPTAAANVTDQTDLTGYTEGPCDSSPCVGPSICEERFGGIAVCRCRRGMAYLASVGCIQAKFFPATLTLEGEFNEDMADPTSEQFLNKTAEIEMELNLLLSGNGYLKSIVLSLRSLLYRSDSIIAEVQSFYDLSSSATSQSVKELFKNSAVFSNYQEGNLCDDACDPTNTDCASVNGIVMCDCKDGYVSSDFSQYSCFPCPNGEKAVKNKCEKCPFGFGGFNCNEPYLLVVVVVSSVLGALLIIFITAFIVVSCRNKNPSSSSQENYASKDLPKPTSVPRIPRANPDAIKTTNNLEMTNSDSSTVLVNRSRPESKAHYSGYYEDTDYRTPVSPAYADYGEKATDNGGIRNPYFRKEDDKIHNY</sequence>
<evidence type="ECO:0000256" key="2">
    <source>
        <dbReference type="ARBA" id="ARBA00022475"/>
    </source>
</evidence>
<proteinExistence type="predicted"/>
<dbReference type="GO" id="GO:0005886">
    <property type="term" value="C:plasma membrane"/>
    <property type="evidence" value="ECO:0007669"/>
    <property type="project" value="UniProtKB-SubCell"/>
</dbReference>
<evidence type="ECO:0000256" key="10">
    <source>
        <dbReference type="SAM" id="Phobius"/>
    </source>
</evidence>
<comment type="subcellular location">
    <subcellularLocation>
        <location evidence="1">Cell membrane</location>
    </subcellularLocation>
</comment>